<proteinExistence type="predicted"/>
<feature type="domain" description="Type VI secretion system IcmF C-terminal" evidence="2">
    <location>
        <begin position="1046"/>
        <end position="1149"/>
    </location>
</feature>
<evidence type="ECO:0000256" key="1">
    <source>
        <dbReference type="SAM" id="Phobius"/>
    </source>
</evidence>
<sequence length="1190" mass="128205">MTTPTNNLKALAPPEPPSPSGTPATWALVLVAVLLAAVALGVTWLKGEWLDVSTPDAQKTATIWILAALAAVVILHLAATGVGAYSVAGQLFRREAGDLPEAKTVAGKRDARLQALCDELRTSYGWRWRYRMPWLLVTGSDSQVDAVAPGLKQAGVLHVADAILVHAAPDAVEAAVWRQQIRKLRHKRPVDAVVQVERTESEDRLDADLPRKLAAVAADLGWAAPVTLLHPVPATGGQPQAFQAIGAFIADSGRHPAHGSADLRKDHLATLERIAGTIGVKLCGETKRLPYLAQISVYVGVHRERIAAGWSALAASKWMRVPIDGVMFAPVFPSSHAANPAPDAIAYDESGVSVESGRAQPASLLPTWESISRSVRHQDGKHVGWYWPNALATSVTVLMIGWCIAMTISFVGNRQLAHQAGLLAHQALEADPGTLTALRAQLALQQHIETLESRRQHGAPWYLRAGLNRNDEILDALWQPYQTVATRNLQRPVVQTLQGMLAELAQAPADALQSHDAQRRGYEALKAYLMLADPSRSEPAFLRDQIAAAWKPAATIPAGEWADLSQPLARFYADHLKAHHAWRIDVSEDVVTASRNIVESARHALINQIGLANADDTVYQNILAAAKGKYADASLVTLLGGADARGLFTTSRTVPGVYTRAAWDGLIAGAIEKAAGERRVNGDWVLESTASARPAGSVIEHGAQGIARAAAAFDDKRATEDLKSRLTERYFAEYTAAWQGMLNSMQWQPATNLNGAIDQLTRLADAQTSPLIALMKSVQYQAQAGRPSQALTDTLVRKAQSLIGSEDKAQESAVNPLAKPFGPLLAMMGETGANAGGNTAGGAANAPTALNGVSLSRYLTMATTMRLKLQQIAASPDAQAMARSLAQAVFEGKLSELAQARNDAALTAASFGAQWSGFGDALFARPLDTAWQTILEPAAASLNEAWRESIAAPFKAAFDGRYPFFETNADASFAELRRYVRTDTGLIARFTATQLAGVLKPQGDRWVPNELAPQSLQFDPAFLAALEQLSTLGVRLYAQGDAGYRFQIMALPSPNVTRSELSVDGKKIIYFNQREMYTPIAWPGDGLNGHAGLTWHTLDAGVRQAFESSGDWAFLRLLASAKVMPLDSTRYELTWNDAGGEPLRYVLRTQIADGPLALLKLRGFQMPERIFIVDKAQSGPLPAVSSPNMR</sequence>
<dbReference type="AlphaFoldDB" id="A0A5E4TDK6"/>
<organism evidence="5 6">
    <name type="scientific">Pandoraea terrae</name>
    <dbReference type="NCBI Taxonomy" id="1537710"/>
    <lineage>
        <taxon>Bacteria</taxon>
        <taxon>Pseudomonadati</taxon>
        <taxon>Pseudomonadota</taxon>
        <taxon>Betaproteobacteria</taxon>
        <taxon>Burkholderiales</taxon>
        <taxon>Burkholderiaceae</taxon>
        <taxon>Pandoraea</taxon>
    </lineage>
</organism>
<keyword evidence="1" id="KW-1133">Transmembrane helix</keyword>
<dbReference type="Pfam" id="PF06761">
    <property type="entry name" value="IcmF-related"/>
    <property type="match status" value="1"/>
</dbReference>
<evidence type="ECO:0000313" key="6">
    <source>
        <dbReference type="Proteomes" id="UP000414233"/>
    </source>
</evidence>
<dbReference type="Proteomes" id="UP000414233">
    <property type="component" value="Unassembled WGS sequence"/>
</dbReference>
<reference evidence="5 6" key="1">
    <citation type="submission" date="2019-08" db="EMBL/GenBank/DDBJ databases">
        <authorList>
            <person name="Peeters C."/>
        </authorList>
    </citation>
    <scope>NUCLEOTIDE SEQUENCE [LARGE SCALE GENOMIC DNA]</scope>
    <source>
        <strain evidence="5 6">LMG 30175</strain>
    </source>
</reference>
<keyword evidence="6" id="KW-1185">Reference proteome</keyword>
<dbReference type="RefSeq" id="WP_150696223.1">
    <property type="nucleotide sequence ID" value="NZ_CABPRZ010000004.1"/>
</dbReference>
<feature type="transmembrane region" description="Helical" evidence="1">
    <location>
        <begin position="63"/>
        <end position="85"/>
    </location>
</feature>
<keyword evidence="1" id="KW-0472">Membrane</keyword>
<feature type="domain" description="IcmF-related" evidence="3">
    <location>
        <begin position="443"/>
        <end position="781"/>
    </location>
</feature>
<keyword evidence="1" id="KW-0812">Transmembrane</keyword>
<evidence type="ECO:0000259" key="3">
    <source>
        <dbReference type="Pfam" id="PF06761"/>
    </source>
</evidence>
<dbReference type="InterPro" id="IPR048677">
    <property type="entry name" value="TssM1_hel"/>
</dbReference>
<feature type="transmembrane region" description="Helical" evidence="1">
    <location>
        <begin position="24"/>
        <end position="42"/>
    </location>
</feature>
<dbReference type="PANTHER" id="PTHR36153:SF1">
    <property type="entry name" value="TYPE VI SECRETION SYSTEM COMPONENT TSSM1"/>
    <property type="match status" value="1"/>
</dbReference>
<dbReference type="OrthoDB" id="9758229at2"/>
<dbReference type="PANTHER" id="PTHR36153">
    <property type="entry name" value="INNER MEMBRANE PROTEIN-RELATED"/>
    <property type="match status" value="1"/>
</dbReference>
<dbReference type="Pfam" id="PF06744">
    <property type="entry name" value="IcmF_C"/>
    <property type="match status" value="1"/>
</dbReference>
<evidence type="ECO:0000313" key="5">
    <source>
        <dbReference type="EMBL" id="VVD85541.1"/>
    </source>
</evidence>
<dbReference type="InterPro" id="IPR053156">
    <property type="entry name" value="T6SS_TssM-like"/>
</dbReference>
<feature type="domain" description="Type VI secretion system component TssM1 helical" evidence="4">
    <location>
        <begin position="937"/>
        <end position="1042"/>
    </location>
</feature>
<evidence type="ECO:0000259" key="4">
    <source>
        <dbReference type="Pfam" id="PF21070"/>
    </source>
</evidence>
<dbReference type="InterPro" id="IPR009612">
    <property type="entry name" value="IcmF-rel"/>
</dbReference>
<accession>A0A5E4TDK6</accession>
<name>A0A5E4TDK6_9BURK</name>
<dbReference type="EMBL" id="CABPRZ010000004">
    <property type="protein sequence ID" value="VVD85541.1"/>
    <property type="molecule type" value="Genomic_DNA"/>
</dbReference>
<dbReference type="Pfam" id="PF21070">
    <property type="entry name" value="IcmF_helical"/>
    <property type="match status" value="1"/>
</dbReference>
<evidence type="ECO:0000259" key="2">
    <source>
        <dbReference type="Pfam" id="PF06744"/>
    </source>
</evidence>
<protein>
    <submittedName>
        <fullName evidence="5">Type VI secretion protein VasK</fullName>
    </submittedName>
</protein>
<dbReference type="InterPro" id="IPR010623">
    <property type="entry name" value="IcmF_C"/>
</dbReference>
<gene>
    <name evidence="5" type="ORF">PTE30175_01283</name>
</gene>